<protein>
    <submittedName>
        <fullName evidence="1">Uncharacterized protein</fullName>
    </submittedName>
</protein>
<evidence type="ECO:0000313" key="2">
    <source>
        <dbReference type="Proteomes" id="UP001597405"/>
    </source>
</evidence>
<gene>
    <name evidence="1" type="ORF">ACFSOZ_12720</name>
</gene>
<accession>A0ABW4UAJ5</accession>
<name>A0ABW4UAJ5_9HYPH</name>
<proteinExistence type="predicted"/>
<dbReference type="RefSeq" id="WP_379097948.1">
    <property type="nucleotide sequence ID" value="NZ_JBHUGZ010000007.1"/>
</dbReference>
<evidence type="ECO:0000313" key="1">
    <source>
        <dbReference type="EMBL" id="MFD1983533.1"/>
    </source>
</evidence>
<dbReference type="Proteomes" id="UP001597405">
    <property type="component" value="Unassembled WGS sequence"/>
</dbReference>
<keyword evidence="2" id="KW-1185">Reference proteome</keyword>
<comment type="caution">
    <text evidence="1">The sequence shown here is derived from an EMBL/GenBank/DDBJ whole genome shotgun (WGS) entry which is preliminary data.</text>
</comment>
<dbReference type="EMBL" id="JBHUGZ010000007">
    <property type="protein sequence ID" value="MFD1983533.1"/>
    <property type="molecule type" value="Genomic_DNA"/>
</dbReference>
<reference evidence="2" key="1">
    <citation type="journal article" date="2019" name="Int. J. Syst. Evol. Microbiol.">
        <title>The Global Catalogue of Microorganisms (GCM) 10K type strain sequencing project: providing services to taxonomists for standard genome sequencing and annotation.</title>
        <authorList>
            <consortium name="The Broad Institute Genomics Platform"/>
            <consortium name="The Broad Institute Genome Sequencing Center for Infectious Disease"/>
            <person name="Wu L."/>
            <person name="Ma J."/>
        </authorList>
    </citation>
    <scope>NUCLEOTIDE SEQUENCE [LARGE SCALE GENOMIC DNA]</scope>
    <source>
        <strain evidence="2">CGMCC 1.16225</strain>
    </source>
</reference>
<organism evidence="1 2">
    <name type="scientific">Mesorhizobium newzealandense</name>
    <dbReference type="NCBI Taxonomy" id="1300302"/>
    <lineage>
        <taxon>Bacteria</taxon>
        <taxon>Pseudomonadati</taxon>
        <taxon>Pseudomonadota</taxon>
        <taxon>Alphaproteobacteria</taxon>
        <taxon>Hyphomicrobiales</taxon>
        <taxon>Phyllobacteriaceae</taxon>
        <taxon>Mesorhizobium</taxon>
    </lineage>
</organism>
<sequence length="71" mass="7541">MDDQAAAFRERFGDFESRRAVGIHIGPGPRPGDMMGLIFDLAGGGTVKVAIHTDILIDALQSNGRSKVTVS</sequence>